<dbReference type="Pfam" id="PF05685">
    <property type="entry name" value="Uma2"/>
    <property type="match status" value="1"/>
</dbReference>
<keyword evidence="3" id="KW-1185">Reference proteome</keyword>
<proteinExistence type="predicted"/>
<feature type="domain" description="Putative restriction endonuclease" evidence="1">
    <location>
        <begin position="35"/>
        <end position="146"/>
    </location>
</feature>
<accession>M5U0B1</accession>
<dbReference type="InterPro" id="IPR011335">
    <property type="entry name" value="Restrct_endonuc-II-like"/>
</dbReference>
<dbReference type="Proteomes" id="UP000011885">
    <property type="component" value="Unassembled WGS sequence"/>
</dbReference>
<reference evidence="2 3" key="1">
    <citation type="journal article" date="2013" name="Mar. Genomics">
        <title>Expression of sulfatases in Rhodopirellula baltica and the diversity of sulfatases in the genus Rhodopirellula.</title>
        <authorList>
            <person name="Wegner C.E."/>
            <person name="Richter-Heitmann T."/>
            <person name="Klindworth A."/>
            <person name="Klockow C."/>
            <person name="Richter M."/>
            <person name="Achstetter T."/>
            <person name="Glockner F.O."/>
            <person name="Harder J."/>
        </authorList>
    </citation>
    <scope>NUCLEOTIDE SEQUENCE [LARGE SCALE GENOMIC DNA]</scope>
    <source>
        <strain evidence="2 3">SM41</strain>
    </source>
</reference>
<dbReference type="Gene3D" id="3.90.1570.10">
    <property type="entry name" value="tt1808, chain A"/>
    <property type="match status" value="1"/>
</dbReference>
<evidence type="ECO:0000313" key="2">
    <source>
        <dbReference type="EMBL" id="EMI54907.1"/>
    </source>
</evidence>
<dbReference type="PATRIC" id="fig|1263870.3.peg.3881"/>
<dbReference type="InterPro" id="IPR008538">
    <property type="entry name" value="Uma2"/>
</dbReference>
<sequence length="177" mass="19804">MQLTLHLPPREQQLAFNRKRWSEVLADRGLAELPYRIETNAYGQILMTPPASGGHSHRQGKITVMLDRMLGGNVHPECPISTIDGVKAADVGWYSDARLEQVKGQIAFEVAPEICVEVLSPGNSESEMRTKRQLYFDAGADEVWICGLDGTMTFYQCEHPDTPQMHSTRCAEFPTTL</sequence>
<dbReference type="AlphaFoldDB" id="M5U0B1"/>
<dbReference type="PANTHER" id="PTHR34107">
    <property type="entry name" value="SLL0198 PROTEIN-RELATED"/>
    <property type="match status" value="1"/>
</dbReference>
<comment type="caution">
    <text evidence="2">The sequence shown here is derived from an EMBL/GenBank/DDBJ whole genome shotgun (WGS) entry which is preliminary data.</text>
</comment>
<dbReference type="EMBL" id="ANOH01000253">
    <property type="protein sequence ID" value="EMI54907.1"/>
    <property type="molecule type" value="Genomic_DNA"/>
</dbReference>
<protein>
    <submittedName>
        <fullName evidence="2">Protein containing DUF820</fullName>
    </submittedName>
</protein>
<name>M5U0B1_9BACT</name>
<dbReference type="OrthoDB" id="274259at2"/>
<dbReference type="InterPro" id="IPR012296">
    <property type="entry name" value="Nuclease_put_TT1808"/>
</dbReference>
<organism evidence="2 3">
    <name type="scientific">Rhodopirellula sallentina SM41</name>
    <dbReference type="NCBI Taxonomy" id="1263870"/>
    <lineage>
        <taxon>Bacteria</taxon>
        <taxon>Pseudomonadati</taxon>
        <taxon>Planctomycetota</taxon>
        <taxon>Planctomycetia</taxon>
        <taxon>Pirellulales</taxon>
        <taxon>Pirellulaceae</taxon>
        <taxon>Rhodopirellula</taxon>
    </lineage>
</organism>
<dbReference type="SUPFAM" id="SSF52980">
    <property type="entry name" value="Restriction endonuclease-like"/>
    <property type="match status" value="1"/>
</dbReference>
<gene>
    <name evidence="2" type="ORF">RSSM_03660</name>
</gene>
<dbReference type="PANTHER" id="PTHR34107:SF4">
    <property type="entry name" value="SLL1222 PROTEIN"/>
    <property type="match status" value="1"/>
</dbReference>
<evidence type="ECO:0000313" key="3">
    <source>
        <dbReference type="Proteomes" id="UP000011885"/>
    </source>
</evidence>
<dbReference type="CDD" id="cd06260">
    <property type="entry name" value="DUF820-like"/>
    <property type="match status" value="1"/>
</dbReference>
<dbReference type="RefSeq" id="WP_008681220.1">
    <property type="nucleotide sequence ID" value="NZ_ANOH01000253.1"/>
</dbReference>
<evidence type="ECO:0000259" key="1">
    <source>
        <dbReference type="Pfam" id="PF05685"/>
    </source>
</evidence>